<reference evidence="1" key="2">
    <citation type="submission" date="2025-08" db="UniProtKB">
        <authorList>
            <consortium name="Ensembl"/>
        </authorList>
    </citation>
    <scope>IDENTIFICATION</scope>
</reference>
<evidence type="ECO:0000313" key="1">
    <source>
        <dbReference type="Ensembl" id="ENSSHBP00005021244.1"/>
    </source>
</evidence>
<dbReference type="InParanoid" id="A0A672V3Q1"/>
<name>A0A672V3Q1_STRHB</name>
<reference evidence="1 2" key="1">
    <citation type="submission" date="2019-11" db="EMBL/GenBank/DDBJ databases">
        <title>Strigops habroptila (kakapo) genome, bStrHab1, primary haplotype, v2.</title>
        <authorList>
            <person name="Jarvis E.D."/>
            <person name="Howard J."/>
            <person name="Rhie A."/>
            <person name="Phillippy A."/>
            <person name="Korlach J."/>
            <person name="Digby A."/>
            <person name="Iorns D."/>
            <person name="Eason D."/>
            <person name="Robertson B."/>
            <person name="Raemaekers T."/>
            <person name="Howe K."/>
            <person name="Lewin H."/>
            <person name="Damas J."/>
            <person name="Hastie A."/>
            <person name="Tracey A."/>
            <person name="Chow W."/>
            <person name="Fedrigo O."/>
        </authorList>
    </citation>
    <scope>NUCLEOTIDE SEQUENCE [LARGE SCALE GENOMIC DNA]</scope>
</reference>
<dbReference type="AlphaFoldDB" id="A0A672V3Q1"/>
<proteinExistence type="predicted"/>
<dbReference type="Ensembl" id="ENSSHBT00005025323.1">
    <property type="protein sequence ID" value="ENSSHBP00005021244.1"/>
    <property type="gene ID" value="ENSSHBG00005018025.1"/>
</dbReference>
<dbReference type="GeneTree" id="ENSGT00900000143729"/>
<reference evidence="1" key="3">
    <citation type="submission" date="2025-09" db="UniProtKB">
        <authorList>
            <consortium name="Ensembl"/>
        </authorList>
    </citation>
    <scope>IDENTIFICATION</scope>
</reference>
<sequence length="115" mass="13609">ICLDKCNHCKHLYDLGFCFYFEAGAFLFTSSLKTKNFEEIRIALFLNQVARPFVQRETSAFFLNHFRFSVVTLPLRAVSLWYLEGGRSSFFWLGCSSRHKYCPVRIRMLYKQCLI</sequence>
<organism evidence="1 2">
    <name type="scientific">Strigops habroptila</name>
    <name type="common">Kakapo</name>
    <dbReference type="NCBI Taxonomy" id="2489341"/>
    <lineage>
        <taxon>Eukaryota</taxon>
        <taxon>Metazoa</taxon>
        <taxon>Chordata</taxon>
        <taxon>Craniata</taxon>
        <taxon>Vertebrata</taxon>
        <taxon>Euteleostomi</taxon>
        <taxon>Archelosauria</taxon>
        <taxon>Archosauria</taxon>
        <taxon>Dinosauria</taxon>
        <taxon>Saurischia</taxon>
        <taxon>Theropoda</taxon>
        <taxon>Coelurosauria</taxon>
        <taxon>Aves</taxon>
        <taxon>Neognathae</taxon>
        <taxon>Neoaves</taxon>
        <taxon>Telluraves</taxon>
        <taxon>Australaves</taxon>
        <taxon>Psittaciformes</taxon>
        <taxon>Psittacidae</taxon>
        <taxon>Strigops</taxon>
    </lineage>
</organism>
<keyword evidence="2" id="KW-1185">Reference proteome</keyword>
<dbReference type="Proteomes" id="UP000472266">
    <property type="component" value="Chromosome 15"/>
</dbReference>
<protein>
    <submittedName>
        <fullName evidence="1">Uncharacterized protein</fullName>
    </submittedName>
</protein>
<accession>A0A672V3Q1</accession>
<evidence type="ECO:0000313" key="2">
    <source>
        <dbReference type="Proteomes" id="UP000472266"/>
    </source>
</evidence>